<dbReference type="RefSeq" id="WP_201431328.1">
    <property type="nucleotide sequence ID" value="NZ_JAEQBW010000004.1"/>
</dbReference>
<dbReference type="Gene3D" id="3.40.710.10">
    <property type="entry name" value="DD-peptidase/beta-lactamase superfamily"/>
    <property type="match status" value="1"/>
</dbReference>
<reference evidence="2" key="1">
    <citation type="submission" date="2021-01" db="EMBL/GenBank/DDBJ databases">
        <title>Marivirga aurantiaca sp. nov., isolated from intertidal surface sediments.</title>
        <authorList>
            <person name="Zhang M."/>
        </authorList>
    </citation>
    <scope>NUCLEOTIDE SEQUENCE</scope>
    <source>
        <strain evidence="2">S37H4</strain>
    </source>
</reference>
<accession>A0A934WYR0</accession>
<dbReference type="InterPro" id="IPR001466">
    <property type="entry name" value="Beta-lactam-related"/>
</dbReference>
<dbReference type="SUPFAM" id="SSF56601">
    <property type="entry name" value="beta-lactamase/transpeptidase-like"/>
    <property type="match status" value="1"/>
</dbReference>
<gene>
    <name evidence="2" type="ORF">JKA74_11445</name>
</gene>
<evidence type="ECO:0000313" key="3">
    <source>
        <dbReference type="Proteomes" id="UP000611723"/>
    </source>
</evidence>
<organism evidence="2 3">
    <name type="scientific">Marivirga aurantiaca</name>
    <dbReference type="NCBI Taxonomy" id="2802615"/>
    <lineage>
        <taxon>Bacteria</taxon>
        <taxon>Pseudomonadati</taxon>
        <taxon>Bacteroidota</taxon>
        <taxon>Cytophagia</taxon>
        <taxon>Cytophagales</taxon>
        <taxon>Marivirgaceae</taxon>
        <taxon>Marivirga</taxon>
    </lineage>
</organism>
<dbReference type="InterPro" id="IPR012338">
    <property type="entry name" value="Beta-lactam/transpept-like"/>
</dbReference>
<feature type="domain" description="Beta-lactamase-related" evidence="1">
    <location>
        <begin position="48"/>
        <end position="398"/>
    </location>
</feature>
<evidence type="ECO:0000313" key="2">
    <source>
        <dbReference type="EMBL" id="MBK6265653.1"/>
    </source>
</evidence>
<dbReference type="AlphaFoldDB" id="A0A934WYR0"/>
<dbReference type="Pfam" id="PF00144">
    <property type="entry name" value="Beta-lactamase"/>
    <property type="match status" value="1"/>
</dbReference>
<dbReference type="PANTHER" id="PTHR46825">
    <property type="entry name" value="D-ALANYL-D-ALANINE-CARBOXYPEPTIDASE/ENDOPEPTIDASE AMPH"/>
    <property type="match status" value="1"/>
</dbReference>
<dbReference type="InterPro" id="IPR050491">
    <property type="entry name" value="AmpC-like"/>
</dbReference>
<proteinExistence type="predicted"/>
<name>A0A934WYR0_9BACT</name>
<dbReference type="Proteomes" id="UP000611723">
    <property type="component" value="Unassembled WGS sequence"/>
</dbReference>
<evidence type="ECO:0000259" key="1">
    <source>
        <dbReference type="Pfam" id="PF00144"/>
    </source>
</evidence>
<protein>
    <submittedName>
        <fullName evidence="2">Beta-lactamase family protein</fullName>
    </submittedName>
</protein>
<comment type="caution">
    <text evidence="2">The sequence shown here is derived from an EMBL/GenBank/DDBJ whole genome shotgun (WGS) entry which is preliminary data.</text>
</comment>
<sequence>MTKSIISTSVLLVISLFLMCLYSCKEEQPIINTAEELEISLQNSYSKSKFAGFSVAVVKKGNIVFQESFGDANVAESILLTNQTAMNIASVSKLFVGVAVMKAIEQGHFTLETPINEILPFQVINPNAKETLIRVKHLVTHTSGILDDENTYLSNYSILQGEDLTTPMAERMLNELNVKSNGEVLSLADFMYDYFAKDGALYKVTNFSNSAAGENYRYCNIASALAAYLVEIKTGMSFEEYTKNEIFTPLHMENTAWKLTDLNREEVSLQYWDRNNPLPFYTMATYPDGSLITSIEDLTLFMLEMMKGKANQSNLLLSSDSYQVLFEKKFEANKKPTEMSPKEDNYGVFWVWSTSGRIGHSGGDLGTTCFFGINPDTQTGSILMLNSNVEEIEDDGATAEILAEIVGAYRSFEEVK</sequence>
<dbReference type="EMBL" id="JAEQBW010000004">
    <property type="protein sequence ID" value="MBK6265653.1"/>
    <property type="molecule type" value="Genomic_DNA"/>
</dbReference>
<keyword evidence="3" id="KW-1185">Reference proteome</keyword>
<dbReference type="PANTHER" id="PTHR46825:SF9">
    <property type="entry name" value="BETA-LACTAMASE-RELATED DOMAIN-CONTAINING PROTEIN"/>
    <property type="match status" value="1"/>
</dbReference>